<dbReference type="Proteomes" id="UP000236161">
    <property type="component" value="Unassembled WGS sequence"/>
</dbReference>
<dbReference type="PANTHER" id="PTHR33287:SF11">
    <property type="entry name" value="OS03G0778400 PROTEIN"/>
    <property type="match status" value="1"/>
</dbReference>
<organism evidence="2 3">
    <name type="scientific">Apostasia shenzhenica</name>
    <dbReference type="NCBI Taxonomy" id="1088818"/>
    <lineage>
        <taxon>Eukaryota</taxon>
        <taxon>Viridiplantae</taxon>
        <taxon>Streptophyta</taxon>
        <taxon>Embryophyta</taxon>
        <taxon>Tracheophyta</taxon>
        <taxon>Spermatophyta</taxon>
        <taxon>Magnoliopsida</taxon>
        <taxon>Liliopsida</taxon>
        <taxon>Asparagales</taxon>
        <taxon>Orchidaceae</taxon>
        <taxon>Apostasioideae</taxon>
        <taxon>Apostasia</taxon>
    </lineage>
</organism>
<name>A0A2I0A3Q1_9ASPA</name>
<keyword evidence="1" id="KW-1133">Transmembrane helix</keyword>
<proteinExistence type="predicted"/>
<feature type="transmembrane region" description="Helical" evidence="1">
    <location>
        <begin position="95"/>
        <end position="115"/>
    </location>
</feature>
<evidence type="ECO:0000313" key="2">
    <source>
        <dbReference type="EMBL" id="PKA50143.1"/>
    </source>
</evidence>
<protein>
    <submittedName>
        <fullName evidence="2">Uncharacterized protein</fullName>
    </submittedName>
</protein>
<dbReference type="STRING" id="1088818.A0A2I0A3Q1"/>
<dbReference type="AlphaFoldDB" id="A0A2I0A3Q1"/>
<keyword evidence="1" id="KW-0472">Membrane</keyword>
<dbReference type="PANTHER" id="PTHR33287">
    <property type="entry name" value="OS03G0453550 PROTEIN"/>
    <property type="match status" value="1"/>
</dbReference>
<evidence type="ECO:0000256" key="1">
    <source>
        <dbReference type="SAM" id="Phobius"/>
    </source>
</evidence>
<evidence type="ECO:0000313" key="3">
    <source>
        <dbReference type="Proteomes" id="UP000236161"/>
    </source>
</evidence>
<keyword evidence="3" id="KW-1185">Reference proteome</keyword>
<feature type="transmembrane region" description="Helical" evidence="1">
    <location>
        <begin position="186"/>
        <end position="206"/>
    </location>
</feature>
<accession>A0A2I0A3Q1</accession>
<gene>
    <name evidence="2" type="ORF">AXF42_Ash020383</name>
</gene>
<dbReference type="EMBL" id="KZ452029">
    <property type="protein sequence ID" value="PKA50143.1"/>
    <property type="molecule type" value="Genomic_DNA"/>
</dbReference>
<feature type="transmembrane region" description="Helical" evidence="1">
    <location>
        <begin position="62"/>
        <end position="83"/>
    </location>
</feature>
<dbReference type="OrthoDB" id="1888718at2759"/>
<reference evidence="2 3" key="1">
    <citation type="journal article" date="2017" name="Nature">
        <title>The Apostasia genome and the evolution of orchids.</title>
        <authorList>
            <person name="Zhang G.Q."/>
            <person name="Liu K.W."/>
            <person name="Li Z."/>
            <person name="Lohaus R."/>
            <person name="Hsiao Y.Y."/>
            <person name="Niu S.C."/>
            <person name="Wang J.Y."/>
            <person name="Lin Y.C."/>
            <person name="Xu Q."/>
            <person name="Chen L.J."/>
            <person name="Yoshida K."/>
            <person name="Fujiwara S."/>
            <person name="Wang Z.W."/>
            <person name="Zhang Y.Q."/>
            <person name="Mitsuda N."/>
            <person name="Wang M."/>
            <person name="Liu G.H."/>
            <person name="Pecoraro L."/>
            <person name="Huang H.X."/>
            <person name="Xiao X.J."/>
            <person name="Lin M."/>
            <person name="Wu X.Y."/>
            <person name="Wu W.L."/>
            <person name="Chen Y.Y."/>
            <person name="Chang S.B."/>
            <person name="Sakamoto S."/>
            <person name="Ohme-Takagi M."/>
            <person name="Yagi M."/>
            <person name="Zeng S.J."/>
            <person name="Shen C.Y."/>
            <person name="Yeh C.M."/>
            <person name="Luo Y.B."/>
            <person name="Tsai W.C."/>
            <person name="Van de Peer Y."/>
            <person name="Liu Z.J."/>
        </authorList>
    </citation>
    <scope>NUCLEOTIDE SEQUENCE [LARGE SCALE GENOMIC DNA]</scope>
    <source>
        <strain evidence="3">cv. Shenzhen</strain>
        <tissue evidence="2">Stem</tissue>
    </source>
</reference>
<keyword evidence="1" id="KW-0812">Transmembrane</keyword>
<sequence length="210" mass="23876">MSEPPREAAGGSTKQPAHPLRQIAESPTYRLLLKQWLKEEDLISRRTAVKESRLDAVRREITALYCSFFIFHAISLLLLFAGASLHPSAAACRRSWVPCFCSLLCSMTIVWAIRYKTDDEAHIRKLVEREREDGLLLGKCVEELKRKGVEFDLLKEVDALRRAKSLRVEANEGSAMGARRWTKRDFALMFLLVASCGVLASTRFVLCQNY</sequence>